<evidence type="ECO:0000256" key="1">
    <source>
        <dbReference type="ARBA" id="ARBA00006974"/>
    </source>
</evidence>
<comment type="similarity">
    <text evidence="1">Belongs to the ARG7 family.</text>
</comment>
<evidence type="ECO:0000313" key="2">
    <source>
        <dbReference type="EMBL" id="KAI0520196.1"/>
    </source>
</evidence>
<name>A0A8T3BVV1_DENNO</name>
<gene>
    <name evidence="2" type="ORF">KFK09_007667</name>
</gene>
<dbReference type="OrthoDB" id="625231at2759"/>
<proteinExistence type="inferred from homology"/>
<sequence length="98" mass="11101">MGIRLLIVTQMKQILRRSISRKQAAGSALKVPKGHFPIYVGEEEKRFVVPVSYLNNPLFQNFLDNVEEEFGLDHQVGGLRVPCKEDEFLCLISGQLSL</sequence>
<protein>
    <submittedName>
        <fullName evidence="2">Uncharacterized protein</fullName>
    </submittedName>
</protein>
<dbReference type="GO" id="GO:0009733">
    <property type="term" value="P:response to auxin"/>
    <property type="evidence" value="ECO:0007669"/>
    <property type="project" value="InterPro"/>
</dbReference>
<keyword evidence="3" id="KW-1185">Reference proteome</keyword>
<dbReference type="Proteomes" id="UP000829196">
    <property type="component" value="Unassembled WGS sequence"/>
</dbReference>
<reference evidence="2" key="1">
    <citation type="journal article" date="2022" name="Front. Genet.">
        <title>Chromosome-Scale Assembly of the Dendrobium nobile Genome Provides Insights Into the Molecular Mechanism of the Biosynthesis of the Medicinal Active Ingredient of Dendrobium.</title>
        <authorList>
            <person name="Xu Q."/>
            <person name="Niu S.-C."/>
            <person name="Li K.-L."/>
            <person name="Zheng P.-J."/>
            <person name="Zhang X.-J."/>
            <person name="Jia Y."/>
            <person name="Liu Y."/>
            <person name="Niu Y.-X."/>
            <person name="Yu L.-H."/>
            <person name="Chen D.-F."/>
            <person name="Zhang G.-Q."/>
        </authorList>
    </citation>
    <scope>NUCLEOTIDE SEQUENCE</scope>
    <source>
        <tissue evidence="2">Leaf</tissue>
    </source>
</reference>
<comment type="caution">
    <text evidence="2">The sequence shown here is derived from an EMBL/GenBank/DDBJ whole genome shotgun (WGS) entry which is preliminary data.</text>
</comment>
<dbReference type="AlphaFoldDB" id="A0A8T3BVV1"/>
<evidence type="ECO:0000313" key="3">
    <source>
        <dbReference type="Proteomes" id="UP000829196"/>
    </source>
</evidence>
<dbReference type="InterPro" id="IPR003676">
    <property type="entry name" value="SAUR_fam"/>
</dbReference>
<dbReference type="PANTHER" id="PTHR31929">
    <property type="entry name" value="SAUR-LIKE AUXIN-RESPONSIVE PROTEIN FAMILY-RELATED"/>
    <property type="match status" value="1"/>
</dbReference>
<dbReference type="EMBL" id="JAGYWB010000006">
    <property type="protein sequence ID" value="KAI0520196.1"/>
    <property type="molecule type" value="Genomic_DNA"/>
</dbReference>
<accession>A0A8T3BVV1</accession>
<organism evidence="2 3">
    <name type="scientific">Dendrobium nobile</name>
    <name type="common">Orchid</name>
    <dbReference type="NCBI Taxonomy" id="94219"/>
    <lineage>
        <taxon>Eukaryota</taxon>
        <taxon>Viridiplantae</taxon>
        <taxon>Streptophyta</taxon>
        <taxon>Embryophyta</taxon>
        <taxon>Tracheophyta</taxon>
        <taxon>Spermatophyta</taxon>
        <taxon>Magnoliopsida</taxon>
        <taxon>Liliopsida</taxon>
        <taxon>Asparagales</taxon>
        <taxon>Orchidaceae</taxon>
        <taxon>Epidendroideae</taxon>
        <taxon>Malaxideae</taxon>
        <taxon>Dendrobiinae</taxon>
        <taxon>Dendrobium</taxon>
    </lineage>
</organism>
<dbReference type="Pfam" id="PF02519">
    <property type="entry name" value="Auxin_inducible"/>
    <property type="match status" value="1"/>
</dbReference>